<gene>
    <name evidence="2" type="ORF">DW099_09925</name>
</gene>
<comment type="caution">
    <text evidence="2">The sequence shown here is derived from an EMBL/GenBank/DDBJ whole genome shotgun (WGS) entry which is preliminary data.</text>
</comment>
<proteinExistence type="predicted"/>
<name>A0A415E508_9FIRM</name>
<evidence type="ECO:0008006" key="4">
    <source>
        <dbReference type="Google" id="ProtNLM"/>
    </source>
</evidence>
<reference evidence="2 3" key="1">
    <citation type="submission" date="2018-08" db="EMBL/GenBank/DDBJ databases">
        <title>A genome reference for cultivated species of the human gut microbiota.</title>
        <authorList>
            <person name="Zou Y."/>
            <person name="Xue W."/>
            <person name="Luo G."/>
        </authorList>
    </citation>
    <scope>NUCLEOTIDE SEQUENCE [LARGE SCALE GENOMIC DNA]</scope>
    <source>
        <strain evidence="2 3">AM07-24</strain>
    </source>
</reference>
<keyword evidence="3" id="KW-1185">Reference proteome</keyword>
<keyword evidence="1" id="KW-0472">Membrane</keyword>
<sequence>MFASAGVLVYIIKMEVIEMHYFLTHIGYIIVAAVVIALLAFAAVILAEKNEAKRNVDDERCDFTCSGCPNVSICHKEGKKDV</sequence>
<accession>A0A415E508</accession>
<dbReference type="AlphaFoldDB" id="A0A415E508"/>
<dbReference type="STRING" id="1776384.GCA_900086585_02202"/>
<protein>
    <recommendedName>
        <fullName evidence="4">FeoB-associated Cys-rich membrane protein</fullName>
    </recommendedName>
</protein>
<keyword evidence="1" id="KW-0812">Transmembrane</keyword>
<feature type="transmembrane region" description="Helical" evidence="1">
    <location>
        <begin position="26"/>
        <end position="47"/>
    </location>
</feature>
<organism evidence="2 3">
    <name type="scientific">Emergencia timonensis</name>
    <dbReference type="NCBI Taxonomy" id="1776384"/>
    <lineage>
        <taxon>Bacteria</taxon>
        <taxon>Bacillati</taxon>
        <taxon>Bacillota</taxon>
        <taxon>Clostridia</taxon>
        <taxon>Peptostreptococcales</taxon>
        <taxon>Anaerovoracaceae</taxon>
        <taxon>Emergencia</taxon>
    </lineage>
</organism>
<evidence type="ECO:0000313" key="2">
    <source>
        <dbReference type="EMBL" id="RHJ88684.1"/>
    </source>
</evidence>
<keyword evidence="1" id="KW-1133">Transmembrane helix</keyword>
<evidence type="ECO:0000313" key="3">
    <source>
        <dbReference type="Proteomes" id="UP000284841"/>
    </source>
</evidence>
<dbReference type="EMBL" id="QRMS01000002">
    <property type="protein sequence ID" value="RHJ88684.1"/>
    <property type="molecule type" value="Genomic_DNA"/>
</dbReference>
<dbReference type="Proteomes" id="UP000284841">
    <property type="component" value="Unassembled WGS sequence"/>
</dbReference>
<evidence type="ECO:0000256" key="1">
    <source>
        <dbReference type="SAM" id="Phobius"/>
    </source>
</evidence>